<dbReference type="PROSITE" id="PS00216">
    <property type="entry name" value="SUGAR_TRANSPORT_1"/>
    <property type="match status" value="1"/>
</dbReference>
<dbReference type="InterPro" id="IPR036259">
    <property type="entry name" value="MFS_trans_sf"/>
</dbReference>
<feature type="compositionally biased region" description="Basic and acidic residues" evidence="5">
    <location>
        <begin position="745"/>
        <end position="757"/>
    </location>
</feature>
<feature type="transmembrane region" description="Helical" evidence="6">
    <location>
        <begin position="195"/>
        <end position="216"/>
    </location>
</feature>
<feature type="transmembrane region" description="Helical" evidence="6">
    <location>
        <begin position="134"/>
        <end position="156"/>
    </location>
</feature>
<feature type="transmembrane region" description="Helical" evidence="6">
    <location>
        <begin position="109"/>
        <end position="128"/>
    </location>
</feature>
<evidence type="ECO:0000256" key="5">
    <source>
        <dbReference type="SAM" id="MobiDB-lite"/>
    </source>
</evidence>
<sequence>MTGATRYVDPSGRLDMSNLEGPQLEAGEVEEMEWKAGKKEYALMITMAIISLMVALDATILVSVLPTLAVDLGGSATDAFWAGTSYLLACAVCQPFIAALSDIFGRKEMLMVSVLFFTMGTALCAPIAKDFTVFFIGRAVQGIGGGGIITMGQVIFADIVPLRQRPKYFSIVLAAWALGSVLGPLIGGLFVEHVFWAWCFYINFPFCVLGLVLVPIYVKLKTKKTSLMSKLARVDWVGTISFTASMASFLVGISWAGIQFEWKSPQVIAPMAVGVFGIIATTIWEVYFASEPILRPSLFHSTSAIFTYACALFQGLILFCVLYYVPFYFTAVHFVSPTQAGLDIFPVTCFLLPGSIVISVIVSRIGRFRWAIWAGWIISGVGCGLFELFDQDTPTPVWAVILAVFGVGQGMLLTSINVGIQAISREEDAGRAAAMYAFMRTLGMSIGVAVGGTAFQNVMAGELRKLGLPEEIANNSEAFVREMEAMDPLDPVRVGAMQAYVKGFHGVYWIVTASACAAFIVSLFIKRHSMDKLLATKFVLRGGRTPPTIVLDPPIVIDAEPKTTVSSSRGTTDSSQATTLVPTPNLAKPSSSRCAGEPTTDKAAHEATNEKQDSSLSTYSHDNERAVIEVAAIAYYVEPGGKVTPVDILATPPAHETPSPDDMQENLSIAELDTSFALQQQQEQQQQQQQQVANNPEILISAPLEDASQQNQDICICSPIDRSPDRSPEPVSDLTDATSSSPEPVPDHTDDISRQSTDEGEDKFEESSPVPYEWTDPEKLDGAQTAAAAADIGVARGGNAPHVYEEDTVHTNNNEPTRPGSAAGTRSDAYNSMLDVDVIDPRLSRRSWA</sequence>
<feature type="domain" description="Major facilitator superfamily (MFS) profile" evidence="7">
    <location>
        <begin position="43"/>
        <end position="530"/>
    </location>
</feature>
<reference evidence="8" key="1">
    <citation type="journal article" date="2023" name="Mol. Phylogenet. Evol.">
        <title>Genome-scale phylogeny and comparative genomics of the fungal order Sordariales.</title>
        <authorList>
            <person name="Hensen N."/>
            <person name="Bonometti L."/>
            <person name="Westerberg I."/>
            <person name="Brannstrom I.O."/>
            <person name="Guillou S."/>
            <person name="Cros-Aarteil S."/>
            <person name="Calhoun S."/>
            <person name="Haridas S."/>
            <person name="Kuo A."/>
            <person name="Mondo S."/>
            <person name="Pangilinan J."/>
            <person name="Riley R."/>
            <person name="LaButti K."/>
            <person name="Andreopoulos B."/>
            <person name="Lipzen A."/>
            <person name="Chen C."/>
            <person name="Yan M."/>
            <person name="Daum C."/>
            <person name="Ng V."/>
            <person name="Clum A."/>
            <person name="Steindorff A."/>
            <person name="Ohm R.A."/>
            <person name="Martin F."/>
            <person name="Silar P."/>
            <person name="Natvig D.O."/>
            <person name="Lalanne C."/>
            <person name="Gautier V."/>
            <person name="Ament-Velasquez S.L."/>
            <person name="Kruys A."/>
            <person name="Hutchinson M.I."/>
            <person name="Powell A.J."/>
            <person name="Barry K."/>
            <person name="Miller A.N."/>
            <person name="Grigoriev I.V."/>
            <person name="Debuchy R."/>
            <person name="Gladieux P."/>
            <person name="Hiltunen Thoren M."/>
            <person name="Johannesson H."/>
        </authorList>
    </citation>
    <scope>NUCLEOTIDE SEQUENCE</scope>
    <source>
        <strain evidence="8">PSN243</strain>
    </source>
</reference>
<gene>
    <name evidence="8" type="ORF">QBC34DRAFT_149238</name>
</gene>
<feature type="transmembrane region" description="Helical" evidence="6">
    <location>
        <begin position="168"/>
        <end position="189"/>
    </location>
</feature>
<feature type="transmembrane region" description="Helical" evidence="6">
    <location>
        <begin position="432"/>
        <end position="455"/>
    </location>
</feature>
<dbReference type="InterPro" id="IPR020846">
    <property type="entry name" value="MFS_dom"/>
</dbReference>
<dbReference type="InterPro" id="IPR005829">
    <property type="entry name" value="Sugar_transporter_CS"/>
</dbReference>
<feature type="transmembrane region" description="Helical" evidence="6">
    <location>
        <begin position="268"/>
        <end position="290"/>
    </location>
</feature>
<evidence type="ECO:0000313" key="9">
    <source>
        <dbReference type="Proteomes" id="UP001321760"/>
    </source>
</evidence>
<dbReference type="Pfam" id="PF07690">
    <property type="entry name" value="MFS_1"/>
    <property type="match status" value="1"/>
</dbReference>
<keyword evidence="2 6" id="KW-0812">Transmembrane</keyword>
<feature type="transmembrane region" description="Helical" evidence="6">
    <location>
        <begin position="236"/>
        <end position="256"/>
    </location>
</feature>
<feature type="region of interest" description="Disordered" evidence="5">
    <location>
        <begin position="562"/>
        <end position="620"/>
    </location>
</feature>
<dbReference type="GO" id="GO:0022857">
    <property type="term" value="F:transmembrane transporter activity"/>
    <property type="evidence" value="ECO:0007669"/>
    <property type="project" value="InterPro"/>
</dbReference>
<dbReference type="Gene3D" id="1.20.1250.20">
    <property type="entry name" value="MFS general substrate transporter like domains"/>
    <property type="match status" value="1"/>
</dbReference>
<feature type="region of interest" description="Disordered" evidence="5">
    <location>
        <begin position="798"/>
        <end position="849"/>
    </location>
</feature>
<dbReference type="GO" id="GO:0005886">
    <property type="term" value="C:plasma membrane"/>
    <property type="evidence" value="ECO:0007669"/>
    <property type="project" value="TreeGrafter"/>
</dbReference>
<evidence type="ECO:0000313" key="8">
    <source>
        <dbReference type="EMBL" id="KAK4446568.1"/>
    </source>
</evidence>
<dbReference type="AlphaFoldDB" id="A0AAV9GEM6"/>
<name>A0AAV9GEM6_9PEZI</name>
<dbReference type="FunFam" id="1.20.1720.10:FF:000018">
    <property type="entry name" value="Putative MFS multidrug transporter"/>
    <property type="match status" value="1"/>
</dbReference>
<feature type="transmembrane region" description="Helical" evidence="6">
    <location>
        <begin position="41"/>
        <end position="67"/>
    </location>
</feature>
<evidence type="ECO:0000256" key="4">
    <source>
        <dbReference type="ARBA" id="ARBA00023136"/>
    </source>
</evidence>
<feature type="transmembrane region" description="Helical" evidence="6">
    <location>
        <begin position="370"/>
        <end position="389"/>
    </location>
</feature>
<comment type="caution">
    <text evidence="8">The sequence shown here is derived from an EMBL/GenBank/DDBJ whole genome shotgun (WGS) entry which is preliminary data.</text>
</comment>
<evidence type="ECO:0000256" key="1">
    <source>
        <dbReference type="ARBA" id="ARBA00004141"/>
    </source>
</evidence>
<dbReference type="PANTHER" id="PTHR23501:SF94">
    <property type="entry name" value="MAJOR FACILITATOR SUPERFAMILY (MFS) PROFILE DOMAIN-CONTAINING PROTEIN"/>
    <property type="match status" value="1"/>
</dbReference>
<feature type="transmembrane region" description="Helical" evidence="6">
    <location>
        <begin position="395"/>
        <end position="420"/>
    </location>
</feature>
<dbReference type="EMBL" id="MU865956">
    <property type="protein sequence ID" value="KAK4446568.1"/>
    <property type="molecule type" value="Genomic_DNA"/>
</dbReference>
<feature type="region of interest" description="Disordered" evidence="5">
    <location>
        <begin position="717"/>
        <end position="777"/>
    </location>
</feature>
<dbReference type="CDD" id="cd17502">
    <property type="entry name" value="MFS_Azr1_MDR_like"/>
    <property type="match status" value="1"/>
</dbReference>
<protein>
    <submittedName>
        <fullName evidence="8">Major facilitator superfamily domain-containing protein</fullName>
    </submittedName>
</protein>
<feature type="transmembrane region" description="Helical" evidence="6">
    <location>
        <begin position="79"/>
        <end position="97"/>
    </location>
</feature>
<keyword evidence="9" id="KW-1185">Reference proteome</keyword>
<evidence type="ECO:0000259" key="7">
    <source>
        <dbReference type="PROSITE" id="PS50850"/>
    </source>
</evidence>
<keyword evidence="3 6" id="KW-1133">Transmembrane helix</keyword>
<feature type="transmembrane region" description="Helical" evidence="6">
    <location>
        <begin position="344"/>
        <end position="363"/>
    </location>
</feature>
<dbReference type="PROSITE" id="PS50850">
    <property type="entry name" value="MFS"/>
    <property type="match status" value="1"/>
</dbReference>
<feature type="compositionally biased region" description="Basic and acidic residues" evidence="5">
    <location>
        <begin position="599"/>
        <end position="613"/>
    </location>
</feature>
<reference evidence="8" key="2">
    <citation type="submission" date="2023-05" db="EMBL/GenBank/DDBJ databases">
        <authorList>
            <consortium name="Lawrence Berkeley National Laboratory"/>
            <person name="Steindorff A."/>
            <person name="Hensen N."/>
            <person name="Bonometti L."/>
            <person name="Westerberg I."/>
            <person name="Brannstrom I.O."/>
            <person name="Guillou S."/>
            <person name="Cros-Aarteil S."/>
            <person name="Calhoun S."/>
            <person name="Haridas S."/>
            <person name="Kuo A."/>
            <person name="Mondo S."/>
            <person name="Pangilinan J."/>
            <person name="Riley R."/>
            <person name="Labutti K."/>
            <person name="Andreopoulos B."/>
            <person name="Lipzen A."/>
            <person name="Chen C."/>
            <person name="Yanf M."/>
            <person name="Daum C."/>
            <person name="Ng V."/>
            <person name="Clum A."/>
            <person name="Ohm R."/>
            <person name="Martin F."/>
            <person name="Silar P."/>
            <person name="Natvig D."/>
            <person name="Lalanne C."/>
            <person name="Gautier V."/>
            <person name="Ament-Velasquez S.L."/>
            <person name="Kruys A."/>
            <person name="Hutchinson M.I."/>
            <person name="Powell A.J."/>
            <person name="Barry K."/>
            <person name="Miller A.N."/>
            <person name="Grigoriev I.V."/>
            <person name="Debuchy R."/>
            <person name="Gladieux P."/>
            <person name="Thoren M.H."/>
            <person name="Johannesson H."/>
        </authorList>
    </citation>
    <scope>NUCLEOTIDE SEQUENCE</scope>
    <source>
        <strain evidence="8">PSN243</strain>
    </source>
</reference>
<dbReference type="Proteomes" id="UP001321760">
    <property type="component" value="Unassembled WGS sequence"/>
</dbReference>
<evidence type="ECO:0000256" key="3">
    <source>
        <dbReference type="ARBA" id="ARBA00022989"/>
    </source>
</evidence>
<accession>A0AAV9GEM6</accession>
<feature type="transmembrane region" description="Helical" evidence="6">
    <location>
        <begin position="302"/>
        <end position="324"/>
    </location>
</feature>
<dbReference type="Gene3D" id="1.20.1720.10">
    <property type="entry name" value="Multidrug resistance protein D"/>
    <property type="match status" value="1"/>
</dbReference>
<organism evidence="8 9">
    <name type="scientific">Podospora aff. communis PSN243</name>
    <dbReference type="NCBI Taxonomy" id="3040156"/>
    <lineage>
        <taxon>Eukaryota</taxon>
        <taxon>Fungi</taxon>
        <taxon>Dikarya</taxon>
        <taxon>Ascomycota</taxon>
        <taxon>Pezizomycotina</taxon>
        <taxon>Sordariomycetes</taxon>
        <taxon>Sordariomycetidae</taxon>
        <taxon>Sordariales</taxon>
        <taxon>Podosporaceae</taxon>
        <taxon>Podospora</taxon>
    </lineage>
</organism>
<comment type="subcellular location">
    <subcellularLocation>
        <location evidence="1">Membrane</location>
        <topology evidence="1">Multi-pass membrane protein</topology>
    </subcellularLocation>
</comment>
<proteinExistence type="predicted"/>
<feature type="compositionally biased region" description="Polar residues" evidence="5">
    <location>
        <begin position="563"/>
        <end position="593"/>
    </location>
</feature>
<dbReference type="PANTHER" id="PTHR23501">
    <property type="entry name" value="MAJOR FACILITATOR SUPERFAMILY"/>
    <property type="match status" value="1"/>
</dbReference>
<keyword evidence="4 6" id="KW-0472">Membrane</keyword>
<evidence type="ECO:0000256" key="6">
    <source>
        <dbReference type="SAM" id="Phobius"/>
    </source>
</evidence>
<dbReference type="SUPFAM" id="SSF103473">
    <property type="entry name" value="MFS general substrate transporter"/>
    <property type="match status" value="1"/>
</dbReference>
<dbReference type="InterPro" id="IPR011701">
    <property type="entry name" value="MFS"/>
</dbReference>
<feature type="transmembrane region" description="Helical" evidence="6">
    <location>
        <begin position="506"/>
        <end position="525"/>
    </location>
</feature>
<evidence type="ECO:0000256" key="2">
    <source>
        <dbReference type="ARBA" id="ARBA00022692"/>
    </source>
</evidence>